<dbReference type="InterPro" id="IPR014314">
    <property type="entry name" value="Succ_DH_cytb556"/>
</dbReference>
<dbReference type="STRING" id="1182542.W9Y0H0"/>
<dbReference type="GO" id="GO:0016020">
    <property type="term" value="C:membrane"/>
    <property type="evidence" value="ECO:0007669"/>
    <property type="project" value="UniProtKB-SubCell"/>
</dbReference>
<gene>
    <name evidence="9" type="ORF">A1O3_06551</name>
</gene>
<sequence>MASRAFRPPVRAGIYEGQLRLLSTTSSKPEGKPQIETITAAQHTEYLASRRRARPTSPHLSIYQPQITWYSGALMRNCAILITAPVYIFGAAYLVSPLLGWHLDTASLVDWFGGLSASTRLAVKAFFGWPFMFHIIHGSRHLIWDTGAMLTNRQVQVSGWLGLGLSVVATVGLIFL</sequence>
<evidence type="ECO:0000256" key="2">
    <source>
        <dbReference type="ARBA" id="ARBA00022617"/>
    </source>
</evidence>
<dbReference type="OrthoDB" id="588261at2759"/>
<feature type="transmembrane region" description="Helical" evidence="8">
    <location>
        <begin position="78"/>
        <end position="99"/>
    </location>
</feature>
<dbReference type="AlphaFoldDB" id="W9Y0H0"/>
<dbReference type="InterPro" id="IPR034804">
    <property type="entry name" value="SQR/QFR_C/D"/>
</dbReference>
<dbReference type="InterPro" id="IPR000701">
    <property type="entry name" value="SuccDH_FuR_B_TM-su"/>
</dbReference>
<proteinExistence type="predicted"/>
<dbReference type="SUPFAM" id="SSF81343">
    <property type="entry name" value="Fumarate reductase respiratory complex transmembrane subunits"/>
    <property type="match status" value="1"/>
</dbReference>
<reference evidence="9 10" key="1">
    <citation type="submission" date="2013-03" db="EMBL/GenBank/DDBJ databases">
        <title>The Genome Sequence of Capronia epimyces CBS 606.96.</title>
        <authorList>
            <consortium name="The Broad Institute Genomics Platform"/>
            <person name="Cuomo C."/>
            <person name="de Hoog S."/>
            <person name="Gorbushina A."/>
            <person name="Walker B."/>
            <person name="Young S.K."/>
            <person name="Zeng Q."/>
            <person name="Gargeya S."/>
            <person name="Fitzgerald M."/>
            <person name="Haas B."/>
            <person name="Abouelleil A."/>
            <person name="Allen A.W."/>
            <person name="Alvarado L."/>
            <person name="Arachchi H.M."/>
            <person name="Berlin A.M."/>
            <person name="Chapman S.B."/>
            <person name="Gainer-Dewar J."/>
            <person name="Goldberg J."/>
            <person name="Griggs A."/>
            <person name="Gujja S."/>
            <person name="Hansen M."/>
            <person name="Howarth C."/>
            <person name="Imamovic A."/>
            <person name="Ireland A."/>
            <person name="Larimer J."/>
            <person name="McCowan C."/>
            <person name="Murphy C."/>
            <person name="Pearson M."/>
            <person name="Poon T.W."/>
            <person name="Priest M."/>
            <person name="Roberts A."/>
            <person name="Saif S."/>
            <person name="Shea T."/>
            <person name="Sisk P."/>
            <person name="Sykes S."/>
            <person name="Wortman J."/>
            <person name="Nusbaum C."/>
            <person name="Birren B."/>
        </authorList>
    </citation>
    <scope>NUCLEOTIDE SEQUENCE [LARGE SCALE GENOMIC DNA]</scope>
    <source>
        <strain evidence="9 10">CBS 606.96</strain>
    </source>
</reference>
<dbReference type="CDD" id="cd03499">
    <property type="entry name" value="SQR_TypeC_SdhC"/>
    <property type="match status" value="1"/>
</dbReference>
<dbReference type="RefSeq" id="XP_007734859.1">
    <property type="nucleotide sequence ID" value="XM_007736669.1"/>
</dbReference>
<comment type="subcellular location">
    <subcellularLocation>
        <location evidence="1">Membrane</location>
    </subcellularLocation>
</comment>
<organism evidence="9 10">
    <name type="scientific">Capronia epimyces CBS 606.96</name>
    <dbReference type="NCBI Taxonomy" id="1182542"/>
    <lineage>
        <taxon>Eukaryota</taxon>
        <taxon>Fungi</taxon>
        <taxon>Dikarya</taxon>
        <taxon>Ascomycota</taxon>
        <taxon>Pezizomycotina</taxon>
        <taxon>Eurotiomycetes</taxon>
        <taxon>Chaetothyriomycetidae</taxon>
        <taxon>Chaetothyriales</taxon>
        <taxon>Herpotrichiellaceae</taxon>
        <taxon>Capronia</taxon>
    </lineage>
</organism>
<evidence type="ECO:0000256" key="1">
    <source>
        <dbReference type="ARBA" id="ARBA00004370"/>
    </source>
</evidence>
<evidence type="ECO:0000256" key="3">
    <source>
        <dbReference type="ARBA" id="ARBA00022692"/>
    </source>
</evidence>
<dbReference type="Proteomes" id="UP000019478">
    <property type="component" value="Unassembled WGS sequence"/>
</dbReference>
<dbReference type="EMBL" id="AMGY01000005">
    <property type="protein sequence ID" value="EXJ82736.1"/>
    <property type="molecule type" value="Genomic_DNA"/>
</dbReference>
<evidence type="ECO:0000256" key="8">
    <source>
        <dbReference type="SAM" id="Phobius"/>
    </source>
</evidence>
<keyword evidence="3 8" id="KW-0812">Transmembrane</keyword>
<feature type="transmembrane region" description="Helical" evidence="8">
    <location>
        <begin position="111"/>
        <end position="136"/>
    </location>
</feature>
<keyword evidence="10" id="KW-1185">Reference proteome</keyword>
<dbReference type="GeneID" id="19170659"/>
<dbReference type="Gene3D" id="1.20.1300.10">
    <property type="entry name" value="Fumarate reductase/succinate dehydrogenase, transmembrane subunit"/>
    <property type="match status" value="1"/>
</dbReference>
<dbReference type="eggNOG" id="KOG0449">
    <property type="taxonomic scope" value="Eukaryota"/>
</dbReference>
<evidence type="ECO:0000256" key="6">
    <source>
        <dbReference type="ARBA" id="ARBA00023004"/>
    </source>
</evidence>
<dbReference type="GO" id="GO:0006099">
    <property type="term" value="P:tricarboxylic acid cycle"/>
    <property type="evidence" value="ECO:0007669"/>
    <property type="project" value="InterPro"/>
</dbReference>
<keyword evidence="7 8" id="KW-0472">Membrane</keyword>
<protein>
    <recommendedName>
        <fullName evidence="11">Succinate dehydrogenase (Ubiquinone) cytochrome b560 subunit</fullName>
    </recommendedName>
</protein>
<dbReference type="GO" id="GO:0005739">
    <property type="term" value="C:mitochondrion"/>
    <property type="evidence" value="ECO:0007669"/>
    <property type="project" value="GOC"/>
</dbReference>
<dbReference type="GO" id="GO:0006121">
    <property type="term" value="P:mitochondrial electron transport, succinate to ubiquinone"/>
    <property type="evidence" value="ECO:0007669"/>
    <property type="project" value="TreeGrafter"/>
</dbReference>
<evidence type="ECO:0000313" key="9">
    <source>
        <dbReference type="EMBL" id="EXJ82736.1"/>
    </source>
</evidence>
<accession>W9Y0H0</accession>
<keyword evidence="4" id="KW-0479">Metal-binding</keyword>
<evidence type="ECO:0008006" key="11">
    <source>
        <dbReference type="Google" id="ProtNLM"/>
    </source>
</evidence>
<comment type="caution">
    <text evidence="9">The sequence shown here is derived from an EMBL/GenBank/DDBJ whole genome shotgun (WGS) entry which is preliminary data.</text>
</comment>
<evidence type="ECO:0000313" key="10">
    <source>
        <dbReference type="Proteomes" id="UP000019478"/>
    </source>
</evidence>
<evidence type="ECO:0000256" key="5">
    <source>
        <dbReference type="ARBA" id="ARBA00022989"/>
    </source>
</evidence>
<dbReference type="PANTHER" id="PTHR10978:SF5">
    <property type="entry name" value="SUCCINATE DEHYDROGENASE CYTOCHROME B560 SUBUNIT, MITOCHONDRIAL"/>
    <property type="match status" value="1"/>
</dbReference>
<dbReference type="Pfam" id="PF01127">
    <property type="entry name" value="Sdh_cyt"/>
    <property type="match status" value="1"/>
</dbReference>
<evidence type="ECO:0000256" key="7">
    <source>
        <dbReference type="ARBA" id="ARBA00023136"/>
    </source>
</evidence>
<keyword evidence="5 8" id="KW-1133">Transmembrane helix</keyword>
<keyword evidence="6" id="KW-0408">Iron</keyword>
<keyword evidence="2" id="KW-0349">Heme</keyword>
<dbReference type="HOGENOM" id="CLU_094691_0_2_1"/>
<feature type="transmembrane region" description="Helical" evidence="8">
    <location>
        <begin position="157"/>
        <end position="175"/>
    </location>
</feature>
<dbReference type="GO" id="GO:0046872">
    <property type="term" value="F:metal ion binding"/>
    <property type="evidence" value="ECO:0007669"/>
    <property type="project" value="UniProtKB-KW"/>
</dbReference>
<evidence type="ECO:0000256" key="4">
    <source>
        <dbReference type="ARBA" id="ARBA00022723"/>
    </source>
</evidence>
<name>W9Y0H0_9EURO</name>
<dbReference type="GO" id="GO:0009055">
    <property type="term" value="F:electron transfer activity"/>
    <property type="evidence" value="ECO:0007669"/>
    <property type="project" value="InterPro"/>
</dbReference>
<dbReference type="PANTHER" id="PTHR10978">
    <property type="entry name" value="SUCCINATE DEHYDROGENASE CYTOCHROME B560 SUBUNIT"/>
    <property type="match status" value="1"/>
</dbReference>